<dbReference type="InterPro" id="IPR010157">
    <property type="entry name" value="CRISPR-assoc_Cas5"/>
</dbReference>
<evidence type="ECO:0000313" key="1">
    <source>
        <dbReference type="EMBL" id="HEM67786.1"/>
    </source>
</evidence>
<proteinExistence type="predicted"/>
<comment type="caution">
    <text evidence="1">The sequence shown here is derived from an EMBL/GenBank/DDBJ whole genome shotgun (WGS) entry which is preliminary data.</text>
</comment>
<gene>
    <name evidence="1" type="ORF">ENO26_09540</name>
</gene>
<organism evidence="1">
    <name type="scientific">Ignisphaera aggregans</name>
    <dbReference type="NCBI Taxonomy" id="334771"/>
    <lineage>
        <taxon>Archaea</taxon>
        <taxon>Thermoproteota</taxon>
        <taxon>Thermoprotei</taxon>
        <taxon>Desulfurococcales</taxon>
        <taxon>Desulfurococcaceae</taxon>
        <taxon>Ignisphaera</taxon>
    </lineage>
</organism>
<sequence>MRKPDNLIVILGFLGAMKNYSYIDRLSVALDETSVYEALKDAIRTYLSLCSDKKEVELGEEEKILCPQIDTEKLEAEVNELILHVKGKPGGEIVKITRELALQAYATIPDIESKFKIKITKEEKQEGESNE</sequence>
<evidence type="ECO:0008006" key="2">
    <source>
        <dbReference type="Google" id="ProtNLM"/>
    </source>
</evidence>
<reference evidence="1" key="1">
    <citation type="journal article" date="2020" name="mSystems">
        <title>Genome- and Community-Level Interaction Insights into Carbon Utilization and Element Cycling Functions of Hydrothermarchaeota in Hydrothermal Sediment.</title>
        <authorList>
            <person name="Zhou Z."/>
            <person name="Liu Y."/>
            <person name="Xu W."/>
            <person name="Pan J."/>
            <person name="Luo Z.H."/>
            <person name="Li M."/>
        </authorList>
    </citation>
    <scope>NUCLEOTIDE SEQUENCE [LARGE SCALE GENOMIC DNA]</scope>
    <source>
        <strain evidence="1">SpSt-125</strain>
    </source>
</reference>
<dbReference type="EMBL" id="DSEU01000068">
    <property type="protein sequence ID" value="HEM67786.1"/>
    <property type="molecule type" value="Genomic_DNA"/>
</dbReference>
<protein>
    <recommendedName>
        <fullName evidence="2">Type I-A CRISPR-associated protein Csa5</fullName>
    </recommendedName>
</protein>
<dbReference type="AlphaFoldDB" id="A0A7J2U502"/>
<accession>A0A7J2U502</accession>
<name>A0A7J2U502_9CREN</name>
<dbReference type="Pfam" id="PF09702">
    <property type="entry name" value="Cas_Csa5"/>
    <property type="match status" value="1"/>
</dbReference>
<dbReference type="Gene3D" id="1.20.120.1610">
    <property type="match status" value="1"/>
</dbReference>